<name>A0A1M2VBB7_TRAPU</name>
<proteinExistence type="predicted"/>
<protein>
    <submittedName>
        <fullName evidence="1">Uncharacterized protein</fullName>
    </submittedName>
</protein>
<keyword evidence="2" id="KW-1185">Reference proteome</keyword>
<dbReference type="Proteomes" id="UP000184267">
    <property type="component" value="Unassembled WGS sequence"/>
</dbReference>
<reference evidence="1 2" key="1">
    <citation type="submission" date="2016-10" db="EMBL/GenBank/DDBJ databases">
        <title>Genome sequence of the basidiomycete white-rot fungus Trametes pubescens.</title>
        <authorList>
            <person name="Makela M.R."/>
            <person name="Granchi Z."/>
            <person name="Peng M."/>
            <person name="De Vries R.P."/>
            <person name="Grigoriev I."/>
            <person name="Riley R."/>
            <person name="Hilden K."/>
        </authorList>
    </citation>
    <scope>NUCLEOTIDE SEQUENCE [LARGE SCALE GENOMIC DNA]</scope>
    <source>
        <strain evidence="1 2">FBCC735</strain>
    </source>
</reference>
<dbReference type="OMA" id="HIRISCL"/>
<dbReference type="OrthoDB" id="2753057at2759"/>
<evidence type="ECO:0000313" key="2">
    <source>
        <dbReference type="Proteomes" id="UP000184267"/>
    </source>
</evidence>
<comment type="caution">
    <text evidence="1">The sequence shown here is derived from an EMBL/GenBank/DDBJ whole genome shotgun (WGS) entry which is preliminary data.</text>
</comment>
<accession>A0A1M2VBB7</accession>
<dbReference type="AlphaFoldDB" id="A0A1M2VBB7"/>
<dbReference type="EMBL" id="MNAD01001510">
    <property type="protein sequence ID" value="OJT04882.1"/>
    <property type="molecule type" value="Genomic_DNA"/>
</dbReference>
<sequence length="194" mass="21857">MPFPRVRELVLLGLPDVGELVVPHASVTPLFPAATHLHLVRKGLAGHGDMDFWRVHAPHATHIRISCLRAPFGKFMPSLANSVGIAHLPDLPPQRRRAYPTIRAVILHQDPPTELEQKRVATLEAYALLSNSFAHFQNACPDQGVKIVVVPPFYMHFEDWDVRLREDWLERMVGGPGCWKELELGNEQANMETT</sequence>
<evidence type="ECO:0000313" key="1">
    <source>
        <dbReference type="EMBL" id="OJT04882.1"/>
    </source>
</evidence>
<gene>
    <name evidence="1" type="ORF">TRAPUB_4354</name>
</gene>
<organism evidence="1 2">
    <name type="scientific">Trametes pubescens</name>
    <name type="common">White-rot fungus</name>
    <dbReference type="NCBI Taxonomy" id="154538"/>
    <lineage>
        <taxon>Eukaryota</taxon>
        <taxon>Fungi</taxon>
        <taxon>Dikarya</taxon>
        <taxon>Basidiomycota</taxon>
        <taxon>Agaricomycotina</taxon>
        <taxon>Agaricomycetes</taxon>
        <taxon>Polyporales</taxon>
        <taxon>Polyporaceae</taxon>
        <taxon>Trametes</taxon>
    </lineage>
</organism>